<feature type="region of interest" description="Disordered" evidence="1">
    <location>
        <begin position="160"/>
        <end position="180"/>
    </location>
</feature>
<reference evidence="2" key="3">
    <citation type="submission" date="2025-09" db="UniProtKB">
        <authorList>
            <consortium name="Ensembl"/>
        </authorList>
    </citation>
    <scope>IDENTIFICATION</scope>
</reference>
<dbReference type="GO" id="GO:0070286">
    <property type="term" value="P:axonemal dynein complex assembly"/>
    <property type="evidence" value="ECO:0007669"/>
    <property type="project" value="Ensembl"/>
</dbReference>
<dbReference type="Ensembl" id="ENSTRUT00000048999.2">
    <property type="protein sequence ID" value="ENSTRUP00000052865.1"/>
    <property type="gene ID" value="ENSTRUG00000022017.2"/>
</dbReference>
<evidence type="ECO:0000313" key="2">
    <source>
        <dbReference type="Ensembl" id="ENSTRUP00000052865.1"/>
    </source>
</evidence>
<dbReference type="GO" id="GO:0045505">
    <property type="term" value="F:dynein intermediate chain binding"/>
    <property type="evidence" value="ECO:0007669"/>
    <property type="project" value="TreeGrafter"/>
</dbReference>
<dbReference type="PANTHER" id="PTHR21083">
    <property type="entry name" value="TWISTER"/>
    <property type="match status" value="1"/>
</dbReference>
<dbReference type="GeneTree" id="ENSGT00390000015219"/>
<organism evidence="2 3">
    <name type="scientific">Takifugu rubripes</name>
    <name type="common">Japanese pufferfish</name>
    <name type="synonym">Fugu rubripes</name>
    <dbReference type="NCBI Taxonomy" id="31033"/>
    <lineage>
        <taxon>Eukaryota</taxon>
        <taxon>Metazoa</taxon>
        <taxon>Chordata</taxon>
        <taxon>Craniata</taxon>
        <taxon>Vertebrata</taxon>
        <taxon>Euteleostomi</taxon>
        <taxon>Actinopterygii</taxon>
        <taxon>Neopterygii</taxon>
        <taxon>Teleostei</taxon>
        <taxon>Neoteleostei</taxon>
        <taxon>Acanthomorphata</taxon>
        <taxon>Eupercaria</taxon>
        <taxon>Tetraodontiformes</taxon>
        <taxon>Tetradontoidea</taxon>
        <taxon>Tetraodontidae</taxon>
        <taxon>Takifugu</taxon>
    </lineage>
</organism>
<dbReference type="InParanoid" id="A0A3B5KA59"/>
<dbReference type="STRING" id="31033.ENSTRUP00000052865"/>
<dbReference type="GO" id="GO:0030317">
    <property type="term" value="P:flagellated sperm motility"/>
    <property type="evidence" value="ECO:0007669"/>
    <property type="project" value="TreeGrafter"/>
</dbReference>
<evidence type="ECO:0000256" key="1">
    <source>
        <dbReference type="SAM" id="MobiDB-lite"/>
    </source>
</evidence>
<dbReference type="PANTHER" id="PTHR21083:SF0">
    <property type="entry name" value="DYNEIN AXONEMAL ASSEMBLY FACTOR 6"/>
    <property type="match status" value="1"/>
</dbReference>
<reference evidence="2 3" key="1">
    <citation type="journal article" date="2011" name="Genome Biol. Evol.">
        <title>Integration of the genetic map and genome assembly of fugu facilitates insights into distinct features of genome evolution in teleosts and mammals.</title>
        <authorList>
            <person name="Kai W."/>
            <person name="Kikuchi K."/>
            <person name="Tohari S."/>
            <person name="Chew A.K."/>
            <person name="Tay A."/>
            <person name="Fujiwara A."/>
            <person name="Hosoya S."/>
            <person name="Suetake H."/>
            <person name="Naruse K."/>
            <person name="Brenner S."/>
            <person name="Suzuki Y."/>
            <person name="Venkatesh B."/>
        </authorList>
    </citation>
    <scope>NUCLEOTIDE SEQUENCE [LARGE SCALE GENOMIC DNA]</scope>
</reference>
<protein>
    <submittedName>
        <fullName evidence="2">Dynein axonemal assembly factor 6</fullName>
    </submittedName>
</protein>
<dbReference type="GO" id="GO:0051087">
    <property type="term" value="F:protein-folding chaperone binding"/>
    <property type="evidence" value="ECO:0007669"/>
    <property type="project" value="InterPro"/>
</dbReference>
<sequence length="180" mass="19585">MDSLGLLSGQSLQALSNLLSPQEEHRRDECQVRLESCWGSLTLVSSTSPFMSSACLHKDSKDIWSEEEVAEGPQYEEHHDSRAQPEYEIVLKQTLGTEDLFLGLSGKDPSSMSCEVKIKLPDTKAAEVLVGDRGPPHHPGAVVLLTTPVLSPVGWASTCLSPSTETEEPLASAGRRRSCR</sequence>
<dbReference type="GO" id="GO:0005737">
    <property type="term" value="C:cytoplasm"/>
    <property type="evidence" value="ECO:0007669"/>
    <property type="project" value="TreeGrafter"/>
</dbReference>
<evidence type="ECO:0000313" key="3">
    <source>
        <dbReference type="Proteomes" id="UP000005226"/>
    </source>
</evidence>
<dbReference type="AlphaFoldDB" id="A0A3B5KA59"/>
<reference evidence="2" key="2">
    <citation type="submission" date="2025-08" db="UniProtKB">
        <authorList>
            <consortium name="Ensembl"/>
        </authorList>
    </citation>
    <scope>IDENTIFICATION</scope>
</reference>
<name>A0A3B5KA59_TAKRU</name>
<dbReference type="Proteomes" id="UP000005226">
    <property type="component" value="Chromosome 22"/>
</dbReference>
<keyword evidence="3" id="KW-1185">Reference proteome</keyword>
<proteinExistence type="predicted"/>
<dbReference type="InterPro" id="IPR026697">
    <property type="entry name" value="DNAAF6"/>
</dbReference>
<accession>A0A3B5KA59</accession>